<protein>
    <submittedName>
        <fullName evidence="1">Uncharacterized protein</fullName>
    </submittedName>
</protein>
<keyword evidence="2" id="KW-1185">Reference proteome</keyword>
<gene>
    <name evidence="1" type="ORF">J1605_007335</name>
</gene>
<proteinExistence type="predicted"/>
<name>A0AB34H1K2_ESCRO</name>
<evidence type="ECO:0000313" key="2">
    <source>
        <dbReference type="Proteomes" id="UP001159641"/>
    </source>
</evidence>
<comment type="caution">
    <text evidence="1">The sequence shown here is derived from an EMBL/GenBank/DDBJ whole genome shotgun (WGS) entry which is preliminary data.</text>
</comment>
<evidence type="ECO:0000313" key="1">
    <source>
        <dbReference type="EMBL" id="KAJ8785323.1"/>
    </source>
</evidence>
<dbReference type="Proteomes" id="UP001159641">
    <property type="component" value="Unassembled WGS sequence"/>
</dbReference>
<reference evidence="1 2" key="1">
    <citation type="submission" date="2022-11" db="EMBL/GenBank/DDBJ databases">
        <title>Whole genome sequence of Eschrichtius robustus ER-17-0199.</title>
        <authorList>
            <person name="Bruniche-Olsen A."/>
            <person name="Black A.N."/>
            <person name="Fields C.J."/>
            <person name="Walden K."/>
            <person name="Dewoody J.A."/>
        </authorList>
    </citation>
    <scope>NUCLEOTIDE SEQUENCE [LARGE SCALE GENOMIC DNA]</scope>
    <source>
        <strain evidence="1">ER-17-0199</strain>
        <tissue evidence="1">Blubber</tissue>
    </source>
</reference>
<dbReference type="EMBL" id="JAIQCJ010002016">
    <property type="protein sequence ID" value="KAJ8785323.1"/>
    <property type="molecule type" value="Genomic_DNA"/>
</dbReference>
<organism evidence="1 2">
    <name type="scientific">Eschrichtius robustus</name>
    <name type="common">California gray whale</name>
    <name type="synonym">Eschrichtius gibbosus</name>
    <dbReference type="NCBI Taxonomy" id="9764"/>
    <lineage>
        <taxon>Eukaryota</taxon>
        <taxon>Metazoa</taxon>
        <taxon>Chordata</taxon>
        <taxon>Craniata</taxon>
        <taxon>Vertebrata</taxon>
        <taxon>Euteleostomi</taxon>
        <taxon>Mammalia</taxon>
        <taxon>Eutheria</taxon>
        <taxon>Laurasiatheria</taxon>
        <taxon>Artiodactyla</taxon>
        <taxon>Whippomorpha</taxon>
        <taxon>Cetacea</taxon>
        <taxon>Mysticeti</taxon>
        <taxon>Eschrichtiidae</taxon>
        <taxon>Eschrichtius</taxon>
    </lineage>
</organism>
<accession>A0AB34H1K2</accession>
<sequence length="12" mass="1400">MKVKVLKVLTKL</sequence>